<reference evidence="2 3" key="1">
    <citation type="submission" date="2018-09" db="EMBL/GenBank/DDBJ databases">
        <title>Genomic investigation of the strawberry pathogen Phytophthora fragariae indicates pathogenicity is determined by transcriptional variation in three key races.</title>
        <authorList>
            <person name="Adams T.M."/>
            <person name="Armitage A.D."/>
            <person name="Sobczyk M.K."/>
            <person name="Bates H.J."/>
            <person name="Dunwell J.M."/>
            <person name="Nellist C.F."/>
            <person name="Harrison R.J."/>
        </authorList>
    </citation>
    <scope>NUCLEOTIDE SEQUENCE [LARGE SCALE GENOMIC DNA]</scope>
    <source>
        <strain evidence="2 3">SCRP324</strain>
    </source>
</reference>
<dbReference type="EMBL" id="QXFU01001140">
    <property type="protein sequence ID" value="KAE9009635.1"/>
    <property type="molecule type" value="Genomic_DNA"/>
</dbReference>
<protein>
    <submittedName>
        <fullName evidence="2">Uncharacterized protein</fullName>
    </submittedName>
</protein>
<gene>
    <name evidence="2" type="ORF">PR002_g15565</name>
</gene>
<evidence type="ECO:0000313" key="2">
    <source>
        <dbReference type="EMBL" id="KAE9009635.1"/>
    </source>
</evidence>
<name>A0A6A3KW61_9STRA</name>
<proteinExistence type="predicted"/>
<accession>A0A6A3KW61</accession>
<sequence length="73" mass="8076">MTDDECAIRGKFPGQVSFVMVSPSARAQDSTLPSSAGRSSRQRRHSRSAPYPVAVRPLPQESSLYPEVELRDE</sequence>
<dbReference type="AlphaFoldDB" id="A0A6A3KW61"/>
<evidence type="ECO:0000256" key="1">
    <source>
        <dbReference type="SAM" id="MobiDB-lite"/>
    </source>
</evidence>
<dbReference type="OrthoDB" id="10615703at2759"/>
<evidence type="ECO:0000313" key="3">
    <source>
        <dbReference type="Proteomes" id="UP000435112"/>
    </source>
</evidence>
<organism evidence="2 3">
    <name type="scientific">Phytophthora rubi</name>
    <dbReference type="NCBI Taxonomy" id="129364"/>
    <lineage>
        <taxon>Eukaryota</taxon>
        <taxon>Sar</taxon>
        <taxon>Stramenopiles</taxon>
        <taxon>Oomycota</taxon>
        <taxon>Peronosporomycetes</taxon>
        <taxon>Peronosporales</taxon>
        <taxon>Peronosporaceae</taxon>
        <taxon>Phytophthora</taxon>
    </lineage>
</organism>
<dbReference type="Proteomes" id="UP000435112">
    <property type="component" value="Unassembled WGS sequence"/>
</dbReference>
<comment type="caution">
    <text evidence="2">The sequence shown here is derived from an EMBL/GenBank/DDBJ whole genome shotgun (WGS) entry which is preliminary data.</text>
</comment>
<feature type="region of interest" description="Disordered" evidence="1">
    <location>
        <begin position="23"/>
        <end position="73"/>
    </location>
</feature>